<dbReference type="InterPro" id="IPR006124">
    <property type="entry name" value="Metalloenzyme"/>
</dbReference>
<dbReference type="InterPro" id="IPR011258">
    <property type="entry name" value="BPG-indep_PGM_N"/>
</dbReference>
<feature type="binding site" evidence="12">
    <location>
        <position position="400"/>
    </location>
    <ligand>
        <name>Mn(2+)</name>
        <dbReference type="ChEBI" id="CHEBI:29035"/>
        <label>1</label>
    </ligand>
</feature>
<dbReference type="SUPFAM" id="SSF53649">
    <property type="entry name" value="Alkaline phosphatase-like"/>
    <property type="match status" value="1"/>
</dbReference>
<keyword evidence="6 12" id="KW-0479">Metal-binding</keyword>
<evidence type="ECO:0000313" key="15">
    <source>
        <dbReference type="EMBL" id="CAD8216160.1"/>
    </source>
</evidence>
<evidence type="ECO:0000256" key="5">
    <source>
        <dbReference type="ARBA" id="ARBA00012026"/>
    </source>
</evidence>
<comment type="pathway">
    <text evidence="3">Carbohydrate degradation; glycolysis; pyruvate from D-glyceraldehyde 3-phosphate: step 3/5.</text>
</comment>
<dbReference type="NCBIfam" id="TIGR01307">
    <property type="entry name" value="pgm_bpd_ind"/>
    <property type="match status" value="1"/>
</dbReference>
<dbReference type="GO" id="GO:0004619">
    <property type="term" value="F:phosphoglycerate mutase activity"/>
    <property type="evidence" value="ECO:0007669"/>
    <property type="project" value="UniProtKB-EC"/>
</dbReference>
<feature type="binding site" evidence="12">
    <location>
        <position position="438"/>
    </location>
    <ligand>
        <name>Mn(2+)</name>
        <dbReference type="ChEBI" id="CHEBI:29035"/>
        <label>2</label>
    </ligand>
</feature>
<feature type="active site" description="Phosphoserine intermediate" evidence="10">
    <location>
        <position position="61"/>
    </location>
</feature>
<name>A0A7R9SVE5_9CHLO</name>
<dbReference type="HAMAP" id="MF_01038">
    <property type="entry name" value="GpmI"/>
    <property type="match status" value="1"/>
</dbReference>
<dbReference type="SUPFAM" id="SSF64158">
    <property type="entry name" value="2,3-Bisphosphoglycerate-independent phosphoglycerate mutase, substrate-binding domain"/>
    <property type="match status" value="1"/>
</dbReference>
<dbReference type="AlphaFoldDB" id="A0A7R9SVE5"/>
<reference evidence="15" key="1">
    <citation type="submission" date="2021-01" db="EMBL/GenBank/DDBJ databases">
        <authorList>
            <person name="Corre E."/>
            <person name="Pelletier E."/>
            <person name="Niang G."/>
            <person name="Scheremetjew M."/>
            <person name="Finn R."/>
            <person name="Kale V."/>
            <person name="Holt S."/>
            <person name="Cochrane G."/>
            <person name="Meng A."/>
            <person name="Brown T."/>
            <person name="Cohen L."/>
        </authorList>
    </citation>
    <scope>NUCLEOTIDE SEQUENCE</scope>
    <source>
        <strain evidence="15">CCMP720</strain>
    </source>
</reference>
<evidence type="ECO:0000256" key="4">
    <source>
        <dbReference type="ARBA" id="ARBA00008819"/>
    </source>
</evidence>
<dbReference type="Gene3D" id="3.40.1450.10">
    <property type="entry name" value="BPG-independent phosphoglycerate mutase, domain B"/>
    <property type="match status" value="1"/>
</dbReference>
<feature type="binding site" evidence="11">
    <location>
        <begin position="257"/>
        <end position="260"/>
    </location>
    <ligand>
        <name>substrate</name>
    </ligand>
</feature>
<evidence type="ECO:0000256" key="6">
    <source>
        <dbReference type="ARBA" id="ARBA00022723"/>
    </source>
</evidence>
<dbReference type="Gene3D" id="3.40.720.10">
    <property type="entry name" value="Alkaline Phosphatase, subunit A"/>
    <property type="match status" value="1"/>
</dbReference>
<dbReference type="GO" id="GO:0030145">
    <property type="term" value="F:manganese ion binding"/>
    <property type="evidence" value="ECO:0007669"/>
    <property type="project" value="InterPro"/>
</dbReference>
<feature type="binding site" evidence="12">
    <location>
        <position position="61"/>
    </location>
    <ligand>
        <name>Mn(2+)</name>
        <dbReference type="ChEBI" id="CHEBI:29035"/>
        <label>2</label>
    </ligand>
</feature>
<evidence type="ECO:0000259" key="13">
    <source>
        <dbReference type="Pfam" id="PF01676"/>
    </source>
</evidence>
<protein>
    <recommendedName>
        <fullName evidence="5">phosphoglycerate mutase (2,3-diphosphoglycerate-independent)</fullName>
        <ecNumber evidence="5">5.4.2.12</ecNumber>
    </recommendedName>
</protein>
<feature type="binding site" evidence="11">
    <location>
        <position position="184"/>
    </location>
    <ligand>
        <name>substrate</name>
    </ligand>
</feature>
<feature type="binding site" evidence="11">
    <location>
        <position position="122"/>
    </location>
    <ligand>
        <name>substrate</name>
    </ligand>
</feature>
<evidence type="ECO:0000259" key="14">
    <source>
        <dbReference type="Pfam" id="PF06415"/>
    </source>
</evidence>
<feature type="domain" description="Metalloenzyme" evidence="13">
    <location>
        <begin position="3"/>
        <end position="494"/>
    </location>
</feature>
<feature type="domain" description="BPG-independent PGAM N-terminal" evidence="14">
    <location>
        <begin position="81"/>
        <end position="292"/>
    </location>
</feature>
<evidence type="ECO:0000256" key="8">
    <source>
        <dbReference type="ARBA" id="ARBA00023211"/>
    </source>
</evidence>
<dbReference type="GO" id="GO:0006096">
    <property type="term" value="P:glycolytic process"/>
    <property type="evidence" value="ECO:0007669"/>
    <property type="project" value="UniProtKB-UniPathway"/>
</dbReference>
<evidence type="ECO:0000256" key="10">
    <source>
        <dbReference type="PIRSR" id="PIRSR001492-1"/>
    </source>
</evidence>
<feature type="binding site" evidence="12">
    <location>
        <position position="437"/>
    </location>
    <ligand>
        <name>Mn(2+)</name>
        <dbReference type="ChEBI" id="CHEBI:29035"/>
        <label>2</label>
    </ligand>
</feature>
<accession>A0A7R9SVE5</accession>
<evidence type="ECO:0000256" key="12">
    <source>
        <dbReference type="PIRSR" id="PIRSR001492-3"/>
    </source>
</evidence>
<dbReference type="FunFam" id="3.40.1450.10:FF:000002">
    <property type="entry name" value="2,3-bisphosphoglycerate-independent phosphoglycerate mutase"/>
    <property type="match status" value="1"/>
</dbReference>
<dbReference type="InterPro" id="IPR017850">
    <property type="entry name" value="Alkaline_phosphatase_core_sf"/>
</dbReference>
<dbReference type="PANTHER" id="PTHR31637:SF0">
    <property type="entry name" value="2,3-BISPHOSPHOGLYCERATE-INDEPENDENT PHOSPHOGLYCERATE MUTASE"/>
    <property type="match status" value="1"/>
</dbReference>
<proteinExistence type="inferred from homology"/>
<sequence length="505" mass="54694">MSKKACLICIDGWGLATHVSGNAILNAATPVMGTLTDEHCFASVDASGLSVGLPEGVMGNSEVGHLTIGAGQAQYQDLVRINLALKDGTFGTKEALVDACTKAKNGNGRLHLIGLVSDGAVHSHQEHLYEILRVSKALGVPETFVHCIMDGRDTPPRSGAGYLKQLQDVIAEIGYGTISTVTGRYFAMDRDKRWERVQLAFDVICRDPNEGEVVSDPVAEMEKRYLQDETDEFLKPYVCNAQGGVKDGDIILTFNYRSDRMRELAEALGISPPPFETTKARKIQLFNMTQYKAGFPFPVVYPPQVMKNGISEWVSKKGLKQYHCAETEKYAHVTFFFNGGTEAQFENEVRSMVPSPKVPTYDLQPEMSAAAVAEDVAKTISTGEYAFVMCNFAPPDMVGHTGVYEAAVKAVEATDKAIGVIMEACKAQGYGLFVTSDHGNAEVMLTTDGKPVTSHTTNPVPFIGFDPEGKMKFSTSEGTVADVAPTVLAYMGLDIPADMKGKSLV</sequence>
<comment type="similarity">
    <text evidence="4">Belongs to the BPG-independent phosphoglycerate mutase family.</text>
</comment>
<evidence type="ECO:0000256" key="9">
    <source>
        <dbReference type="ARBA" id="ARBA00023235"/>
    </source>
</evidence>
<keyword evidence="7" id="KW-0324">Glycolysis</keyword>
<dbReference type="GO" id="GO:0010037">
    <property type="term" value="P:response to carbon dioxide"/>
    <property type="evidence" value="ECO:0007669"/>
    <property type="project" value="UniProtKB-ARBA"/>
</dbReference>
<comment type="cofactor">
    <cofactor evidence="2">
        <name>Mn(2+)</name>
        <dbReference type="ChEBI" id="CHEBI:29035"/>
    </cofactor>
</comment>
<evidence type="ECO:0000256" key="7">
    <source>
        <dbReference type="ARBA" id="ARBA00023152"/>
    </source>
</evidence>
<dbReference type="UniPathway" id="UPA00109">
    <property type="reaction ID" value="UER00186"/>
</dbReference>
<dbReference type="GO" id="GO:0006007">
    <property type="term" value="P:glucose catabolic process"/>
    <property type="evidence" value="ECO:0007669"/>
    <property type="project" value="InterPro"/>
</dbReference>
<evidence type="ECO:0000256" key="3">
    <source>
        <dbReference type="ARBA" id="ARBA00004798"/>
    </source>
</evidence>
<feature type="binding site" evidence="11">
    <location>
        <begin position="152"/>
        <end position="153"/>
    </location>
    <ligand>
        <name>substrate</name>
    </ligand>
</feature>
<comment type="catalytic activity">
    <reaction evidence="1">
        <text>(2R)-2-phosphoglycerate = (2R)-3-phosphoglycerate</text>
        <dbReference type="Rhea" id="RHEA:15901"/>
        <dbReference type="ChEBI" id="CHEBI:58272"/>
        <dbReference type="ChEBI" id="CHEBI:58289"/>
        <dbReference type="EC" id="5.4.2.12"/>
    </reaction>
</comment>
<dbReference type="CDD" id="cd16010">
    <property type="entry name" value="iPGM"/>
    <property type="match status" value="1"/>
</dbReference>
<dbReference type="PIRSF" id="PIRSF001492">
    <property type="entry name" value="IPGAM"/>
    <property type="match status" value="1"/>
</dbReference>
<feature type="binding site" evidence="12">
    <location>
        <position position="455"/>
    </location>
    <ligand>
        <name>Mn(2+)</name>
        <dbReference type="ChEBI" id="CHEBI:29035"/>
        <label>1</label>
    </ligand>
</feature>
<dbReference type="GO" id="GO:0005737">
    <property type="term" value="C:cytoplasm"/>
    <property type="evidence" value="ECO:0007669"/>
    <property type="project" value="InterPro"/>
</dbReference>
<keyword evidence="9" id="KW-0413">Isomerase</keyword>
<dbReference type="InterPro" id="IPR036646">
    <property type="entry name" value="PGAM_B_sf"/>
</dbReference>
<evidence type="ECO:0000256" key="1">
    <source>
        <dbReference type="ARBA" id="ARBA00000370"/>
    </source>
</evidence>
<evidence type="ECO:0000256" key="11">
    <source>
        <dbReference type="PIRSR" id="PIRSR001492-2"/>
    </source>
</evidence>
<gene>
    <name evidence="15" type="ORF">PAMY1081_LOCUS434</name>
</gene>
<evidence type="ECO:0000256" key="2">
    <source>
        <dbReference type="ARBA" id="ARBA00001936"/>
    </source>
</evidence>
<dbReference type="Pfam" id="PF06415">
    <property type="entry name" value="iPGM_N"/>
    <property type="match status" value="1"/>
</dbReference>
<organism evidence="15">
    <name type="scientific">Polyblepharides amylifera</name>
    <dbReference type="NCBI Taxonomy" id="1486889"/>
    <lineage>
        <taxon>Eukaryota</taxon>
        <taxon>Viridiplantae</taxon>
        <taxon>Chlorophyta</taxon>
        <taxon>Pyramimonadophyceae</taxon>
        <taxon>Pyramimonadales</taxon>
        <taxon>Polyblepharidaceae</taxon>
        <taxon>Polyblepharides</taxon>
    </lineage>
</organism>
<feature type="binding site" evidence="12">
    <location>
        <position position="11"/>
    </location>
    <ligand>
        <name>Mn(2+)</name>
        <dbReference type="ChEBI" id="CHEBI:29035"/>
        <label>2</label>
    </ligand>
</feature>
<dbReference type="EMBL" id="HBDV01000677">
    <property type="protein sequence ID" value="CAD8216160.1"/>
    <property type="molecule type" value="Transcribed_RNA"/>
</dbReference>
<feature type="binding site" evidence="11">
    <location>
        <position position="190"/>
    </location>
    <ligand>
        <name>substrate</name>
    </ligand>
</feature>
<dbReference type="InterPro" id="IPR005995">
    <property type="entry name" value="Pgm_bpd_ind"/>
</dbReference>
<feature type="binding site" evidence="11">
    <location>
        <position position="329"/>
    </location>
    <ligand>
        <name>substrate</name>
    </ligand>
</feature>
<dbReference type="Pfam" id="PF01676">
    <property type="entry name" value="Metalloenzyme"/>
    <property type="match status" value="1"/>
</dbReference>
<dbReference type="PANTHER" id="PTHR31637">
    <property type="entry name" value="2,3-BISPHOSPHOGLYCERATE-INDEPENDENT PHOSPHOGLYCERATE MUTASE"/>
    <property type="match status" value="1"/>
</dbReference>
<dbReference type="EC" id="5.4.2.12" evidence="5"/>
<feature type="binding site" evidence="12">
    <location>
        <position position="396"/>
    </location>
    <ligand>
        <name>Mn(2+)</name>
        <dbReference type="ChEBI" id="CHEBI:29035"/>
        <label>1</label>
    </ligand>
</feature>
<keyword evidence="8 12" id="KW-0464">Manganese</keyword>